<dbReference type="InterPro" id="IPR013785">
    <property type="entry name" value="Aldolase_TIM"/>
</dbReference>
<evidence type="ECO:0000256" key="2">
    <source>
        <dbReference type="ARBA" id="ARBA00023239"/>
    </source>
</evidence>
<dbReference type="SMART" id="SM01130">
    <property type="entry name" value="DHDPS"/>
    <property type="match status" value="1"/>
</dbReference>
<protein>
    <submittedName>
        <fullName evidence="4">Dihydrodipicolinate synthase family protein</fullName>
    </submittedName>
</protein>
<evidence type="ECO:0000313" key="4">
    <source>
        <dbReference type="EMBL" id="MBD2195025.1"/>
    </source>
</evidence>
<keyword evidence="2 3" id="KW-0456">Lyase</keyword>
<proteinExistence type="inferred from homology"/>
<gene>
    <name evidence="4" type="ORF">H6G24_05875</name>
</gene>
<evidence type="ECO:0000313" key="5">
    <source>
        <dbReference type="Proteomes" id="UP000658514"/>
    </source>
</evidence>
<reference evidence="4 5" key="1">
    <citation type="journal article" date="2020" name="ISME J.">
        <title>Comparative genomics reveals insights into cyanobacterial evolution and habitat adaptation.</title>
        <authorList>
            <person name="Chen M.Y."/>
            <person name="Teng W.K."/>
            <person name="Zhao L."/>
            <person name="Hu C.X."/>
            <person name="Zhou Y.K."/>
            <person name="Han B.P."/>
            <person name="Song L.R."/>
            <person name="Shu W.S."/>
        </authorList>
    </citation>
    <scope>NUCLEOTIDE SEQUENCE [LARGE SCALE GENOMIC DNA]</scope>
    <source>
        <strain evidence="4 5">FACHB-288</strain>
    </source>
</reference>
<comment type="similarity">
    <text evidence="1 3">Belongs to the DapA family.</text>
</comment>
<keyword evidence="5" id="KW-1185">Reference proteome</keyword>
<accession>A0ABR8A6C7</accession>
<evidence type="ECO:0000256" key="1">
    <source>
        <dbReference type="ARBA" id="ARBA00007592"/>
    </source>
</evidence>
<dbReference type="PANTHER" id="PTHR12128:SF66">
    <property type="entry name" value="4-HYDROXY-2-OXOGLUTARATE ALDOLASE, MITOCHONDRIAL"/>
    <property type="match status" value="1"/>
</dbReference>
<dbReference type="CDD" id="cd00408">
    <property type="entry name" value="DHDPS-like"/>
    <property type="match status" value="1"/>
</dbReference>
<dbReference type="SUPFAM" id="SSF51569">
    <property type="entry name" value="Aldolase"/>
    <property type="match status" value="1"/>
</dbReference>
<dbReference type="RefSeq" id="WP_190538954.1">
    <property type="nucleotide sequence ID" value="NZ_CAWPNO010000106.1"/>
</dbReference>
<dbReference type="InterPro" id="IPR002220">
    <property type="entry name" value="DapA-like"/>
</dbReference>
<dbReference type="Pfam" id="PF00701">
    <property type="entry name" value="DHDPS"/>
    <property type="match status" value="1"/>
</dbReference>
<name>A0ABR8A6C7_9CYAN</name>
<comment type="caution">
    <text evidence="4">The sequence shown here is derived from an EMBL/GenBank/DDBJ whole genome shotgun (WGS) entry which is preliminary data.</text>
</comment>
<dbReference type="EMBL" id="JACJQH010000007">
    <property type="protein sequence ID" value="MBD2195025.1"/>
    <property type="molecule type" value="Genomic_DNA"/>
</dbReference>
<dbReference type="Proteomes" id="UP000658514">
    <property type="component" value="Unassembled WGS sequence"/>
</dbReference>
<dbReference type="PIRSF" id="PIRSF001365">
    <property type="entry name" value="DHDPS"/>
    <property type="match status" value="1"/>
</dbReference>
<dbReference type="Gene3D" id="3.20.20.70">
    <property type="entry name" value="Aldolase class I"/>
    <property type="match status" value="1"/>
</dbReference>
<evidence type="ECO:0000256" key="3">
    <source>
        <dbReference type="PIRNR" id="PIRNR001365"/>
    </source>
</evidence>
<sequence>MENFFTQSPLLPHLYAVLVTPFQAEGELDEASLERLVEFYIQKKVHGLAILTVLGEEAKLTPKERLRVAQIVFKQVKNRVPVVVGVSGTAESAAKFGLQMSALGAKGLLVVPPSFSDTQQVKQHYQKIGIATQMPLVVLDYPALTGKLSVSFLASLVEEVEQVQAIKLEEEPTFEKIRHLRNSLGDRLGIFGALGGVHCLPELQAGSHGLMTGYAYPEHLLQIMDHFRQGELVAADQEYERCLPLLKHEYQGGLAVRKEILQRRKIIALAKVRR</sequence>
<dbReference type="PANTHER" id="PTHR12128">
    <property type="entry name" value="DIHYDRODIPICOLINATE SYNTHASE"/>
    <property type="match status" value="1"/>
</dbReference>
<organism evidence="4 5">
    <name type="scientific">Calothrix parietina FACHB-288</name>
    <dbReference type="NCBI Taxonomy" id="2692896"/>
    <lineage>
        <taxon>Bacteria</taxon>
        <taxon>Bacillati</taxon>
        <taxon>Cyanobacteriota</taxon>
        <taxon>Cyanophyceae</taxon>
        <taxon>Nostocales</taxon>
        <taxon>Calotrichaceae</taxon>
        <taxon>Calothrix</taxon>
    </lineage>
</organism>